<comment type="caution">
    <text evidence="2">The sequence shown here is derived from an EMBL/GenBank/DDBJ whole genome shotgun (WGS) entry which is preliminary data.</text>
</comment>
<protein>
    <submittedName>
        <fullName evidence="2">Heterokaryon incompatibility</fullName>
    </submittedName>
</protein>
<proteinExistence type="predicted"/>
<evidence type="ECO:0000313" key="2">
    <source>
        <dbReference type="EMBL" id="KAK0736716.1"/>
    </source>
</evidence>
<organism evidence="2 3">
    <name type="scientific">Apiosordaria backusii</name>
    <dbReference type="NCBI Taxonomy" id="314023"/>
    <lineage>
        <taxon>Eukaryota</taxon>
        <taxon>Fungi</taxon>
        <taxon>Dikarya</taxon>
        <taxon>Ascomycota</taxon>
        <taxon>Pezizomycotina</taxon>
        <taxon>Sordariomycetes</taxon>
        <taxon>Sordariomycetidae</taxon>
        <taxon>Sordariales</taxon>
        <taxon>Lasiosphaeriaceae</taxon>
        <taxon>Apiosordaria</taxon>
    </lineage>
</organism>
<gene>
    <name evidence="2" type="ORF">B0T21DRAFT_275662</name>
</gene>
<sequence length="122" mass="14242">LSYTWGQPEPKFSVLLNGVDFGVRENLYLALLRLRLPNKPFRIWIDAVCINQDGVEEREFQVSIMRHVYYLATYVIAWVGEESVTSDMVAWIKSITAHGIVNSRWLGLLDLISRPWFSRVWI</sequence>
<dbReference type="AlphaFoldDB" id="A0AA40EGE3"/>
<dbReference type="Pfam" id="PF06985">
    <property type="entry name" value="HET"/>
    <property type="match status" value="1"/>
</dbReference>
<dbReference type="Proteomes" id="UP001172159">
    <property type="component" value="Unassembled WGS sequence"/>
</dbReference>
<feature type="domain" description="Heterokaryon incompatibility" evidence="1">
    <location>
        <begin position="1"/>
        <end position="122"/>
    </location>
</feature>
<dbReference type="InterPro" id="IPR010730">
    <property type="entry name" value="HET"/>
</dbReference>
<dbReference type="InterPro" id="IPR052895">
    <property type="entry name" value="HetReg/Transcr_Mod"/>
</dbReference>
<keyword evidence="3" id="KW-1185">Reference proteome</keyword>
<name>A0AA40EGE3_9PEZI</name>
<dbReference type="EMBL" id="JAUKTV010000006">
    <property type="protein sequence ID" value="KAK0736716.1"/>
    <property type="molecule type" value="Genomic_DNA"/>
</dbReference>
<evidence type="ECO:0000259" key="1">
    <source>
        <dbReference type="Pfam" id="PF06985"/>
    </source>
</evidence>
<evidence type="ECO:0000313" key="3">
    <source>
        <dbReference type="Proteomes" id="UP001172159"/>
    </source>
</evidence>
<dbReference type="PANTHER" id="PTHR24148">
    <property type="entry name" value="ANKYRIN REPEAT DOMAIN-CONTAINING PROTEIN 39 HOMOLOG-RELATED"/>
    <property type="match status" value="1"/>
</dbReference>
<accession>A0AA40EGE3</accession>
<feature type="non-terminal residue" evidence="2">
    <location>
        <position position="1"/>
    </location>
</feature>
<dbReference type="PANTHER" id="PTHR24148:SF64">
    <property type="entry name" value="HETEROKARYON INCOMPATIBILITY DOMAIN-CONTAINING PROTEIN"/>
    <property type="match status" value="1"/>
</dbReference>
<reference evidence="2" key="1">
    <citation type="submission" date="2023-06" db="EMBL/GenBank/DDBJ databases">
        <title>Genome-scale phylogeny and comparative genomics of the fungal order Sordariales.</title>
        <authorList>
            <consortium name="Lawrence Berkeley National Laboratory"/>
            <person name="Hensen N."/>
            <person name="Bonometti L."/>
            <person name="Westerberg I."/>
            <person name="Brannstrom I.O."/>
            <person name="Guillou S."/>
            <person name="Cros-Aarteil S."/>
            <person name="Calhoun S."/>
            <person name="Haridas S."/>
            <person name="Kuo A."/>
            <person name="Mondo S."/>
            <person name="Pangilinan J."/>
            <person name="Riley R."/>
            <person name="Labutti K."/>
            <person name="Andreopoulos B."/>
            <person name="Lipzen A."/>
            <person name="Chen C."/>
            <person name="Yanf M."/>
            <person name="Daum C."/>
            <person name="Ng V."/>
            <person name="Clum A."/>
            <person name="Steindorff A."/>
            <person name="Ohm R."/>
            <person name="Martin F."/>
            <person name="Silar P."/>
            <person name="Natvig D."/>
            <person name="Lalanne C."/>
            <person name="Gautier V."/>
            <person name="Ament-Velasquez S.L."/>
            <person name="Kruys A."/>
            <person name="Hutchinson M.I."/>
            <person name="Powell A.J."/>
            <person name="Barry K."/>
            <person name="Miller A.N."/>
            <person name="Grigoriev I.V."/>
            <person name="Debuchy R."/>
            <person name="Gladieux P."/>
            <person name="Thoren M.H."/>
            <person name="Johannesson H."/>
        </authorList>
    </citation>
    <scope>NUCLEOTIDE SEQUENCE</scope>
    <source>
        <strain evidence="2">CBS 540.89</strain>
    </source>
</reference>
<feature type="non-terminal residue" evidence="2">
    <location>
        <position position="122"/>
    </location>
</feature>